<reference evidence="3 4" key="1">
    <citation type="submission" date="2018-06" db="EMBL/GenBank/DDBJ databases">
        <title>Bacteria isolated from soil of Wuhan.</title>
        <authorList>
            <person name="Xiang W."/>
            <person name="Huang C."/>
        </authorList>
    </citation>
    <scope>NUCLEOTIDE SEQUENCE [LARGE SCALE GENOMIC DNA]</scope>
    <source>
        <strain evidence="4">xwS4</strain>
    </source>
</reference>
<evidence type="ECO:0000313" key="4">
    <source>
        <dbReference type="Proteomes" id="UP000704738"/>
    </source>
</evidence>
<protein>
    <recommendedName>
        <fullName evidence="2">YCII-related domain-containing protein</fullName>
    </recommendedName>
</protein>
<dbReference type="SUPFAM" id="SSF54909">
    <property type="entry name" value="Dimeric alpha+beta barrel"/>
    <property type="match status" value="1"/>
</dbReference>
<dbReference type="EMBL" id="QJRE01000119">
    <property type="protein sequence ID" value="NWL49537.1"/>
    <property type="molecule type" value="Genomic_DNA"/>
</dbReference>
<comment type="similarity">
    <text evidence="1">Belongs to the YciI family.</text>
</comment>
<dbReference type="InterPro" id="IPR005545">
    <property type="entry name" value="YCII"/>
</dbReference>
<organism evidence="3 4">
    <name type="scientific">Pseudomonas hunanensis</name>
    <dbReference type="NCBI Taxonomy" id="1247546"/>
    <lineage>
        <taxon>Bacteria</taxon>
        <taxon>Pseudomonadati</taxon>
        <taxon>Pseudomonadota</taxon>
        <taxon>Gammaproteobacteria</taxon>
        <taxon>Pseudomonadales</taxon>
        <taxon>Pseudomonadaceae</taxon>
        <taxon>Pseudomonas</taxon>
    </lineage>
</organism>
<evidence type="ECO:0000256" key="1">
    <source>
        <dbReference type="ARBA" id="ARBA00007689"/>
    </source>
</evidence>
<gene>
    <name evidence="3" type="ORF">DM819_27595</name>
</gene>
<dbReference type="PANTHER" id="PTHR37828">
    <property type="entry name" value="GSR2449 PROTEIN"/>
    <property type="match status" value="1"/>
</dbReference>
<dbReference type="InterPro" id="IPR011008">
    <property type="entry name" value="Dimeric_a/b-barrel"/>
</dbReference>
<feature type="domain" description="YCII-related" evidence="2">
    <location>
        <begin position="35"/>
        <end position="101"/>
    </location>
</feature>
<dbReference type="Pfam" id="PF03795">
    <property type="entry name" value="YCII"/>
    <property type="match status" value="1"/>
</dbReference>
<evidence type="ECO:0000313" key="3">
    <source>
        <dbReference type="EMBL" id="NWL49537.1"/>
    </source>
</evidence>
<dbReference type="Gene3D" id="3.30.70.1060">
    <property type="entry name" value="Dimeric alpha+beta barrel"/>
    <property type="match status" value="1"/>
</dbReference>
<dbReference type="PANTHER" id="PTHR37828:SF1">
    <property type="entry name" value="YCII-RELATED DOMAIN-CONTAINING PROTEIN"/>
    <property type="match status" value="1"/>
</dbReference>
<proteinExistence type="inferred from homology"/>
<accession>A0ABD6ND13</accession>
<dbReference type="Proteomes" id="UP000704738">
    <property type="component" value="Unassembled WGS sequence"/>
</dbReference>
<dbReference type="AlphaFoldDB" id="A0ABD6ND13"/>
<name>A0ABD6ND13_9PSED</name>
<comment type="caution">
    <text evidence="3">The sequence shown here is derived from an EMBL/GenBank/DDBJ whole genome shotgun (WGS) entry which is preliminary data.</text>
</comment>
<sequence length="112" mass="12639">MWLPERVIFLAVEHPKRELQMLIIETRYIVDPALAEPHKQSHVEWVRKYIAEGLFILAGPKLEAGGGVIVAHAVNDERLQAILKEDSYVSEGIVEYKVSAFNPLFKGAPFQA</sequence>
<evidence type="ECO:0000259" key="2">
    <source>
        <dbReference type="Pfam" id="PF03795"/>
    </source>
</evidence>